<protein>
    <submittedName>
        <fullName evidence="6">Predicted protein</fullName>
    </submittedName>
</protein>
<dbReference type="SMART" id="SM01332">
    <property type="entry name" value="Cyclin_C"/>
    <property type="match status" value="1"/>
</dbReference>
<dbReference type="STRING" id="564608.C1N975"/>
<comment type="similarity">
    <text evidence="1">Belongs to the cyclin family. Cyclin AB subfamily.</text>
</comment>
<dbReference type="PIRSF" id="PIRSF001771">
    <property type="entry name" value="Cyclin_A_B_D_E"/>
    <property type="match status" value="1"/>
</dbReference>
<evidence type="ECO:0000256" key="1">
    <source>
        <dbReference type="ARBA" id="ARBA00006955"/>
    </source>
</evidence>
<sequence>MRQELVDWMSQQHGTLDLVDETLHLALRYLDTFLVRRGTEQFLARNGAGSEPVPALPLPDLPEKQVMYLNDGEHQPLCNKLKRLGITCIFVAAKVTEVSAPSALEFAGAAEVSTFTRSQLLLAERALLRELEYNLYLPTASSFSSAYLSVTLPHLKKNGVVSNYEGDWDEDPCEEITEIVDYLLEASAVSHKSLDFAPSVAAAAAIGYVLSRVYGVSWERLSPLHALSGYGESDLHGVFGFFDKLVNDAYDTEEKGRGLHANDKYQNATSILWRKFFFS</sequence>
<proteinExistence type="inferred from homology"/>
<gene>
    <name evidence="6" type="primary">CYCA2</name>
    <name evidence="6" type="ORF">MICPUCDRAFT_54394</name>
</gene>
<evidence type="ECO:0000256" key="3">
    <source>
        <dbReference type="ARBA" id="ARBA00023127"/>
    </source>
</evidence>
<keyword evidence="7" id="KW-1185">Reference proteome</keyword>
<dbReference type="EMBL" id="GG663751">
    <property type="protein sequence ID" value="EEH51473.1"/>
    <property type="molecule type" value="Genomic_DNA"/>
</dbReference>
<dbReference type="GO" id="GO:0016538">
    <property type="term" value="F:cyclin-dependent protein serine/threonine kinase regulator activity"/>
    <property type="evidence" value="ECO:0007669"/>
    <property type="project" value="InterPro"/>
</dbReference>
<evidence type="ECO:0000256" key="2">
    <source>
        <dbReference type="ARBA" id="ARBA00022618"/>
    </source>
</evidence>
<accession>C1N975</accession>
<reference evidence="6 7" key="1">
    <citation type="journal article" date="2009" name="Science">
        <title>Green evolution and dynamic adaptations revealed by genomes of the marine picoeukaryotes Micromonas.</title>
        <authorList>
            <person name="Worden A.Z."/>
            <person name="Lee J.H."/>
            <person name="Mock T."/>
            <person name="Rouze P."/>
            <person name="Simmons M.P."/>
            <person name="Aerts A.L."/>
            <person name="Allen A.E."/>
            <person name="Cuvelier M.L."/>
            <person name="Derelle E."/>
            <person name="Everett M.V."/>
            <person name="Foulon E."/>
            <person name="Grimwood J."/>
            <person name="Gundlach H."/>
            <person name="Henrissat B."/>
            <person name="Napoli C."/>
            <person name="McDonald S.M."/>
            <person name="Parker M.S."/>
            <person name="Rombauts S."/>
            <person name="Salamov A."/>
            <person name="Von Dassow P."/>
            <person name="Badger J.H."/>
            <person name="Coutinho P.M."/>
            <person name="Demir E."/>
            <person name="Dubchak I."/>
            <person name="Gentemann C."/>
            <person name="Eikrem W."/>
            <person name="Gready J.E."/>
            <person name="John U."/>
            <person name="Lanier W."/>
            <person name="Lindquist E.A."/>
            <person name="Lucas S."/>
            <person name="Mayer K.F."/>
            <person name="Moreau H."/>
            <person name="Not F."/>
            <person name="Otillar R."/>
            <person name="Panaud O."/>
            <person name="Pangilinan J."/>
            <person name="Paulsen I."/>
            <person name="Piegu B."/>
            <person name="Poliakov A."/>
            <person name="Robbens S."/>
            <person name="Schmutz J."/>
            <person name="Toulza E."/>
            <person name="Wyss T."/>
            <person name="Zelensky A."/>
            <person name="Zhou K."/>
            <person name="Armbrust E.V."/>
            <person name="Bhattacharya D."/>
            <person name="Goodenough U.W."/>
            <person name="Van de Peer Y."/>
            <person name="Grigoriev I.V."/>
        </authorList>
    </citation>
    <scope>NUCLEOTIDE SEQUENCE [LARGE SCALE GENOMIC DNA]</scope>
    <source>
        <strain evidence="6 7">CCMP1545</strain>
    </source>
</reference>
<dbReference type="InterPro" id="IPR046965">
    <property type="entry name" value="Cyclin_A/B-like"/>
</dbReference>
<evidence type="ECO:0000256" key="4">
    <source>
        <dbReference type="ARBA" id="ARBA00023306"/>
    </source>
</evidence>
<dbReference type="Gene3D" id="1.10.472.10">
    <property type="entry name" value="Cyclin-like"/>
    <property type="match status" value="2"/>
</dbReference>
<dbReference type="GeneID" id="9689847"/>
<evidence type="ECO:0000259" key="5">
    <source>
        <dbReference type="SMART" id="SM01332"/>
    </source>
</evidence>
<dbReference type="InterPro" id="IPR006671">
    <property type="entry name" value="Cyclin_N"/>
</dbReference>
<dbReference type="Pfam" id="PF00134">
    <property type="entry name" value="Cyclin_N"/>
    <property type="match status" value="2"/>
</dbReference>
<dbReference type="PANTHER" id="PTHR10177">
    <property type="entry name" value="CYCLINS"/>
    <property type="match status" value="1"/>
</dbReference>
<name>C1N975_MICPC</name>
<dbReference type="InterPro" id="IPR004367">
    <property type="entry name" value="Cyclin_C-dom"/>
</dbReference>
<evidence type="ECO:0000313" key="6">
    <source>
        <dbReference type="EMBL" id="EEH51473.1"/>
    </source>
</evidence>
<dbReference type="KEGG" id="mpp:MICPUCDRAFT_54394"/>
<dbReference type="Pfam" id="PF02984">
    <property type="entry name" value="Cyclin_C"/>
    <property type="match status" value="1"/>
</dbReference>
<dbReference type="InterPro" id="IPR039361">
    <property type="entry name" value="Cyclin"/>
</dbReference>
<dbReference type="eggNOG" id="KOG0653">
    <property type="taxonomic scope" value="Eukaryota"/>
</dbReference>
<dbReference type="SUPFAM" id="SSF47954">
    <property type="entry name" value="Cyclin-like"/>
    <property type="match status" value="2"/>
</dbReference>
<feature type="domain" description="Cyclin C-terminal" evidence="5">
    <location>
        <begin position="138"/>
        <end position="279"/>
    </location>
</feature>
<dbReference type="OMA" id="TWDEVPI"/>
<dbReference type="GO" id="GO:0044772">
    <property type="term" value="P:mitotic cell cycle phase transition"/>
    <property type="evidence" value="ECO:0007669"/>
    <property type="project" value="InterPro"/>
</dbReference>
<keyword evidence="2" id="KW-0132">Cell division</keyword>
<keyword evidence="4" id="KW-0131">Cell cycle</keyword>
<dbReference type="OrthoDB" id="5590282at2759"/>
<dbReference type="RefSeq" id="XP_003064568.1">
    <property type="nucleotide sequence ID" value="XM_003064522.1"/>
</dbReference>
<dbReference type="GO" id="GO:0051301">
    <property type="term" value="P:cell division"/>
    <property type="evidence" value="ECO:0007669"/>
    <property type="project" value="UniProtKB-KW"/>
</dbReference>
<dbReference type="InterPro" id="IPR036915">
    <property type="entry name" value="Cyclin-like_sf"/>
</dbReference>
<dbReference type="AlphaFoldDB" id="C1N975"/>
<evidence type="ECO:0000313" key="7">
    <source>
        <dbReference type="Proteomes" id="UP000001876"/>
    </source>
</evidence>
<dbReference type="Proteomes" id="UP000001876">
    <property type="component" value="Unassembled WGS sequence"/>
</dbReference>
<keyword evidence="3" id="KW-0195">Cyclin</keyword>
<organism evidence="7">
    <name type="scientific">Micromonas pusilla (strain CCMP1545)</name>
    <name type="common">Picoplanktonic green alga</name>
    <dbReference type="NCBI Taxonomy" id="564608"/>
    <lineage>
        <taxon>Eukaryota</taxon>
        <taxon>Viridiplantae</taxon>
        <taxon>Chlorophyta</taxon>
        <taxon>Mamiellophyceae</taxon>
        <taxon>Mamiellales</taxon>
        <taxon>Mamiellaceae</taxon>
        <taxon>Micromonas</taxon>
    </lineage>
</organism>